<dbReference type="EMBL" id="GBYB01000063">
    <property type="protein sequence ID" value="JAG69830.1"/>
    <property type="molecule type" value="Transcribed_RNA"/>
</dbReference>
<evidence type="ECO:0000313" key="2">
    <source>
        <dbReference type="EMBL" id="JAG69830.1"/>
    </source>
</evidence>
<dbReference type="AlphaFoldDB" id="A0A0C9PGR4"/>
<protein>
    <submittedName>
        <fullName evidence="2">IRX9H protein</fullName>
    </submittedName>
</protein>
<reference evidence="2" key="1">
    <citation type="submission" date="2015-01" db="EMBL/GenBank/DDBJ databases">
        <title>Transcriptome Assembly of Fopius arisanus.</title>
        <authorList>
            <person name="Geib S."/>
        </authorList>
    </citation>
    <scope>NUCLEOTIDE SEQUENCE</scope>
</reference>
<sequence length="183" mass="20348">MSLRKKTGHLKTDKHQSNPNVSIMTIAGQKSSAKASIEISQSSQRNNNNSVLKVSPGTFPPLRSPQTILSESRGKKNEVQDNCHKESLQGFYRLQNYPQGHGMYPEVSFNQFQSSNFNGGLQFDLGSYQGINQVSQVPEGFQETQFVGTIYGDESEYQMPDNSVFIGVVERSTGGQLCWSCQE</sequence>
<feature type="compositionally biased region" description="Low complexity" evidence="1">
    <location>
        <begin position="40"/>
        <end position="50"/>
    </location>
</feature>
<accession>A0A0C9PGR4</accession>
<proteinExistence type="predicted"/>
<feature type="region of interest" description="Disordered" evidence="1">
    <location>
        <begin position="1"/>
        <end position="21"/>
    </location>
</feature>
<gene>
    <name evidence="2" type="primary">IRX9H</name>
    <name evidence="2" type="ORF">g.62973</name>
</gene>
<evidence type="ECO:0000256" key="1">
    <source>
        <dbReference type="SAM" id="MobiDB-lite"/>
    </source>
</evidence>
<feature type="region of interest" description="Disordered" evidence="1">
    <location>
        <begin position="34"/>
        <end position="78"/>
    </location>
</feature>
<name>A0A0C9PGR4_9HYME</name>
<organism evidence="2">
    <name type="scientific">Fopius arisanus</name>
    <dbReference type="NCBI Taxonomy" id="64838"/>
    <lineage>
        <taxon>Eukaryota</taxon>
        <taxon>Metazoa</taxon>
        <taxon>Ecdysozoa</taxon>
        <taxon>Arthropoda</taxon>
        <taxon>Hexapoda</taxon>
        <taxon>Insecta</taxon>
        <taxon>Pterygota</taxon>
        <taxon>Neoptera</taxon>
        <taxon>Endopterygota</taxon>
        <taxon>Hymenoptera</taxon>
        <taxon>Apocrita</taxon>
        <taxon>Ichneumonoidea</taxon>
        <taxon>Braconidae</taxon>
        <taxon>Opiinae</taxon>
        <taxon>Fopius</taxon>
    </lineage>
</organism>